<keyword evidence="4 6" id="KW-0472">Membrane</keyword>
<dbReference type="Proteomes" id="UP001150538">
    <property type="component" value="Unassembled WGS sequence"/>
</dbReference>
<feature type="transmembrane region" description="Helical" evidence="6">
    <location>
        <begin position="147"/>
        <end position="168"/>
    </location>
</feature>
<accession>A0A9W7ZXH4</accession>
<comment type="caution">
    <text evidence="7">The sequence shown here is derived from an EMBL/GenBank/DDBJ whole genome shotgun (WGS) entry which is preliminary data.</text>
</comment>
<keyword evidence="3 6" id="KW-1133">Transmembrane helix</keyword>
<feature type="transmembrane region" description="Helical" evidence="6">
    <location>
        <begin position="399"/>
        <end position="417"/>
    </location>
</feature>
<dbReference type="OrthoDB" id="5599286at2759"/>
<evidence type="ECO:0000256" key="2">
    <source>
        <dbReference type="ARBA" id="ARBA00022692"/>
    </source>
</evidence>
<dbReference type="PANTHER" id="PTHR23112:SF0">
    <property type="entry name" value="TRANSMEMBRANE PROTEIN 116"/>
    <property type="match status" value="1"/>
</dbReference>
<feature type="region of interest" description="Disordered" evidence="5">
    <location>
        <begin position="230"/>
        <end position="257"/>
    </location>
</feature>
<keyword evidence="2 6" id="KW-0812">Transmembrane</keyword>
<proteinExistence type="predicted"/>
<dbReference type="AlphaFoldDB" id="A0A9W7ZXH4"/>
<dbReference type="SUPFAM" id="SSF81321">
    <property type="entry name" value="Family A G protein-coupled receptor-like"/>
    <property type="match status" value="1"/>
</dbReference>
<feature type="transmembrane region" description="Helical" evidence="6">
    <location>
        <begin position="69"/>
        <end position="89"/>
    </location>
</feature>
<evidence type="ECO:0000256" key="6">
    <source>
        <dbReference type="SAM" id="Phobius"/>
    </source>
</evidence>
<gene>
    <name evidence="7" type="ORF">H4219_002467</name>
</gene>
<sequence>MLLPDVKDGILQPSGNLGKYVYLAIYTKQFQWVETLHAFNIASIILSSITILIVVCCIRHRDFVDRPSFRLSASIAFGDICYSLGHILLYNTSVDEPNMEESKLRAMFWLWFFGLGLMVFSTTCITLHLHLTAVLNKPLLAIRLSSWYEVFAWTVSFAVSQPLFYIYVKLLQVPTFRTVVLIETSKKSIRAKAWFIYIWMAIALVYCLIVCILVVERLFPIWRRSTAELRRPEGHDNSSHGSNTGREMMGRSVASQTGHTVYERRQQAAAAAAALASGREKFQNYNSSSRQNNGVKPPLLSSMAISRGAGNISHMLNNASNHNIRENSLSNNDRRYLPNSLSESFSFGGRDMPPPRDPNSSLGAGGGGPPLTSALLLTTNPRIKSQAYLHKRKREIELMVLRIFIYPLIPLITTIWQPVYHTLVDSSITLGYVCLLMPSMQAIFNFLVFLINPTMDEFWRKAWLGLRRRYNDYRNTPGTFTRLGSIFGCPDPAGRENIRSWPLSPLAIESNTDTTKLPTPYKVYSTSSENSLTNNDAKVGASNVAAPTTRGRRTIGESYNNLHTQNGSGGLYNLDISYSDEYLASKGLPRRTMI</sequence>
<dbReference type="GO" id="GO:0005886">
    <property type="term" value="C:plasma membrane"/>
    <property type="evidence" value="ECO:0007669"/>
    <property type="project" value="TreeGrafter"/>
</dbReference>
<protein>
    <submittedName>
        <fullName evidence="7">Uncharacterized protein</fullName>
    </submittedName>
</protein>
<dbReference type="PANTHER" id="PTHR23112">
    <property type="entry name" value="G PROTEIN-COUPLED RECEPTOR 157-RELATED"/>
    <property type="match status" value="1"/>
</dbReference>
<dbReference type="GO" id="GO:0007189">
    <property type="term" value="P:adenylate cyclase-activating G protein-coupled receptor signaling pathway"/>
    <property type="evidence" value="ECO:0007669"/>
    <property type="project" value="TreeGrafter"/>
</dbReference>
<feature type="region of interest" description="Disordered" evidence="5">
    <location>
        <begin position="344"/>
        <end position="365"/>
    </location>
</feature>
<dbReference type="Gene3D" id="1.20.1070.10">
    <property type="entry name" value="Rhodopsin 7-helix transmembrane proteins"/>
    <property type="match status" value="1"/>
</dbReference>
<comment type="subcellular location">
    <subcellularLocation>
        <location evidence="1">Membrane</location>
        <topology evidence="1">Multi-pass membrane protein</topology>
    </subcellularLocation>
</comment>
<evidence type="ECO:0000256" key="1">
    <source>
        <dbReference type="ARBA" id="ARBA00004141"/>
    </source>
</evidence>
<evidence type="ECO:0000313" key="8">
    <source>
        <dbReference type="Proteomes" id="UP001150538"/>
    </source>
</evidence>
<name>A0A9W7ZXH4_9FUNG</name>
<evidence type="ECO:0000313" key="7">
    <source>
        <dbReference type="EMBL" id="KAJ1918664.1"/>
    </source>
</evidence>
<keyword evidence="8" id="KW-1185">Reference proteome</keyword>
<evidence type="ECO:0000256" key="5">
    <source>
        <dbReference type="SAM" id="MobiDB-lite"/>
    </source>
</evidence>
<feature type="transmembrane region" description="Helical" evidence="6">
    <location>
        <begin position="429"/>
        <end position="451"/>
    </location>
</feature>
<feature type="transmembrane region" description="Helical" evidence="6">
    <location>
        <begin position="194"/>
        <end position="215"/>
    </location>
</feature>
<evidence type="ECO:0000256" key="4">
    <source>
        <dbReference type="ARBA" id="ARBA00023136"/>
    </source>
</evidence>
<feature type="transmembrane region" description="Helical" evidence="6">
    <location>
        <begin position="109"/>
        <end position="135"/>
    </location>
</feature>
<evidence type="ECO:0000256" key="3">
    <source>
        <dbReference type="ARBA" id="ARBA00022989"/>
    </source>
</evidence>
<reference evidence="7" key="1">
    <citation type="submission" date="2022-07" db="EMBL/GenBank/DDBJ databases">
        <title>Phylogenomic reconstructions and comparative analyses of Kickxellomycotina fungi.</title>
        <authorList>
            <person name="Reynolds N.K."/>
            <person name="Stajich J.E."/>
            <person name="Barry K."/>
            <person name="Grigoriev I.V."/>
            <person name="Crous P."/>
            <person name="Smith M.E."/>
        </authorList>
    </citation>
    <scope>NUCLEOTIDE SEQUENCE</scope>
    <source>
        <strain evidence="7">NBRC 100468</strain>
    </source>
</reference>
<organism evidence="7 8">
    <name type="scientific">Mycoemilia scoparia</name>
    <dbReference type="NCBI Taxonomy" id="417184"/>
    <lineage>
        <taxon>Eukaryota</taxon>
        <taxon>Fungi</taxon>
        <taxon>Fungi incertae sedis</taxon>
        <taxon>Zoopagomycota</taxon>
        <taxon>Kickxellomycotina</taxon>
        <taxon>Kickxellomycetes</taxon>
        <taxon>Kickxellales</taxon>
        <taxon>Kickxellaceae</taxon>
        <taxon>Mycoemilia</taxon>
    </lineage>
</organism>
<feature type="transmembrane region" description="Helical" evidence="6">
    <location>
        <begin position="36"/>
        <end position="57"/>
    </location>
</feature>
<dbReference type="GO" id="GO:0004930">
    <property type="term" value="F:G protein-coupled receptor activity"/>
    <property type="evidence" value="ECO:0007669"/>
    <property type="project" value="TreeGrafter"/>
</dbReference>
<dbReference type="EMBL" id="JANBPU010000040">
    <property type="protein sequence ID" value="KAJ1918664.1"/>
    <property type="molecule type" value="Genomic_DNA"/>
</dbReference>